<evidence type="ECO:0000313" key="4">
    <source>
        <dbReference type="EMBL" id="KAK9081795.1"/>
    </source>
</evidence>
<comment type="caution">
    <text evidence="4">The sequence shown here is derived from an EMBL/GenBank/DDBJ whole genome shotgun (WGS) entry which is preliminary data.</text>
</comment>
<keyword evidence="1" id="KW-0433">Leucine-rich repeat</keyword>
<keyword evidence="5" id="KW-1185">Reference proteome</keyword>
<keyword evidence="3" id="KW-0677">Repeat</keyword>
<dbReference type="Proteomes" id="UP001420932">
    <property type="component" value="Unassembled WGS sequence"/>
</dbReference>
<gene>
    <name evidence="4" type="ORF">Syun_031241</name>
</gene>
<reference evidence="4 5" key="1">
    <citation type="submission" date="2024-01" db="EMBL/GenBank/DDBJ databases">
        <title>Genome assemblies of Stephania.</title>
        <authorList>
            <person name="Yang L."/>
        </authorList>
    </citation>
    <scope>NUCLEOTIDE SEQUENCE [LARGE SCALE GENOMIC DNA]</scope>
    <source>
        <strain evidence="4">YNDBR</strain>
        <tissue evidence="4">Leaf</tissue>
    </source>
</reference>
<organism evidence="4 5">
    <name type="scientific">Stephania yunnanensis</name>
    <dbReference type="NCBI Taxonomy" id="152371"/>
    <lineage>
        <taxon>Eukaryota</taxon>
        <taxon>Viridiplantae</taxon>
        <taxon>Streptophyta</taxon>
        <taxon>Embryophyta</taxon>
        <taxon>Tracheophyta</taxon>
        <taxon>Spermatophyta</taxon>
        <taxon>Magnoliopsida</taxon>
        <taxon>Ranunculales</taxon>
        <taxon>Menispermaceae</taxon>
        <taxon>Menispermoideae</taxon>
        <taxon>Cissampelideae</taxon>
        <taxon>Stephania</taxon>
    </lineage>
</organism>
<sequence>MHNSDHVILLEYYDDDHFLIKYHFCRNHTDQLALLAFKSQISQGPLQVLNSWNTSSIFANGRASHAVVASKSGEVGSLPYDLGNLSSLQVIDLASNFLEGGIPDSIGQLKNLYFLSLEENMLSSKLPPSIYNLSSLSSLGLTMNQIVDRLPSDIGRTFLPNLRELFIGENHFFGPLPSSLFNISTLEMLELSKNGFTGKVPDNMGNMQKLYLLGLSFNNQTWKLAMLMI</sequence>
<dbReference type="AlphaFoldDB" id="A0AAP0HGC1"/>
<dbReference type="InterPro" id="IPR032675">
    <property type="entry name" value="LRR_dom_sf"/>
</dbReference>
<dbReference type="SUPFAM" id="SSF52058">
    <property type="entry name" value="L domain-like"/>
    <property type="match status" value="1"/>
</dbReference>
<evidence type="ECO:0000256" key="3">
    <source>
        <dbReference type="ARBA" id="ARBA00022737"/>
    </source>
</evidence>
<evidence type="ECO:0000256" key="2">
    <source>
        <dbReference type="ARBA" id="ARBA00022729"/>
    </source>
</evidence>
<dbReference type="InterPro" id="IPR001611">
    <property type="entry name" value="Leu-rich_rpt"/>
</dbReference>
<proteinExistence type="predicted"/>
<dbReference type="FunFam" id="3.80.10.10:FF:000383">
    <property type="entry name" value="Leucine-rich repeat receptor protein kinase EMS1"/>
    <property type="match status" value="1"/>
</dbReference>
<dbReference type="Gene3D" id="3.80.10.10">
    <property type="entry name" value="Ribonuclease Inhibitor"/>
    <property type="match status" value="2"/>
</dbReference>
<dbReference type="InterPro" id="IPR053211">
    <property type="entry name" value="DNA_repair-toleration"/>
</dbReference>
<name>A0AAP0HGC1_9MAGN</name>
<protein>
    <submittedName>
        <fullName evidence="4">Uncharacterized protein</fullName>
    </submittedName>
</protein>
<dbReference type="PANTHER" id="PTHR48060:SF21">
    <property type="entry name" value="L DOMAIN-LIKE PROTEIN"/>
    <property type="match status" value="1"/>
</dbReference>
<dbReference type="EMBL" id="JBBNAF010000046">
    <property type="protein sequence ID" value="KAK9081795.1"/>
    <property type="molecule type" value="Genomic_DNA"/>
</dbReference>
<keyword evidence="2" id="KW-0732">Signal</keyword>
<dbReference type="Pfam" id="PF00560">
    <property type="entry name" value="LRR_1"/>
    <property type="match status" value="4"/>
</dbReference>
<evidence type="ECO:0000256" key="1">
    <source>
        <dbReference type="ARBA" id="ARBA00022614"/>
    </source>
</evidence>
<evidence type="ECO:0000313" key="5">
    <source>
        <dbReference type="Proteomes" id="UP001420932"/>
    </source>
</evidence>
<accession>A0AAP0HGC1</accession>
<dbReference type="PANTHER" id="PTHR48060">
    <property type="entry name" value="DNA DAMAGE-REPAIR/TOLERATION PROTEIN DRT100"/>
    <property type="match status" value="1"/>
</dbReference>